<dbReference type="EMBL" id="CAEZYE010000035">
    <property type="protein sequence ID" value="CAB4711303.1"/>
    <property type="molecule type" value="Genomic_DNA"/>
</dbReference>
<gene>
    <name evidence="6" type="ORF">UFOPK2655_00763</name>
    <name evidence="7" type="ORF">UFOPK3937_00128</name>
    <name evidence="8" type="ORF">UFOPK4444_00685</name>
</gene>
<dbReference type="Pfam" id="PF01370">
    <property type="entry name" value="Epimerase"/>
    <property type="match status" value="1"/>
</dbReference>
<reference evidence="7" key="1">
    <citation type="submission" date="2020-05" db="EMBL/GenBank/DDBJ databases">
        <authorList>
            <person name="Chiriac C."/>
            <person name="Salcher M."/>
            <person name="Ghai R."/>
            <person name="Kavagutti S V."/>
        </authorList>
    </citation>
    <scope>NUCLEOTIDE SEQUENCE</scope>
</reference>
<dbReference type="GO" id="GO:0016853">
    <property type="term" value="F:isomerase activity"/>
    <property type="evidence" value="ECO:0007669"/>
    <property type="project" value="UniProtKB-KW"/>
</dbReference>
<dbReference type="EMBL" id="CAFBOJ010000007">
    <property type="protein sequence ID" value="CAB4971269.1"/>
    <property type="molecule type" value="Genomic_DNA"/>
</dbReference>
<dbReference type="CDD" id="cd05239">
    <property type="entry name" value="GDP_FS_SDR_e"/>
    <property type="match status" value="1"/>
</dbReference>
<accession>A0A6J7LZ68</accession>
<dbReference type="PANTHER" id="PTHR43238">
    <property type="entry name" value="GDP-L-FUCOSE SYNTHASE"/>
    <property type="match status" value="1"/>
</dbReference>
<keyword evidence="2" id="KW-0521">NADP</keyword>
<evidence type="ECO:0000313" key="8">
    <source>
        <dbReference type="EMBL" id="CAB5151476.1"/>
    </source>
</evidence>
<proteinExistence type="inferred from homology"/>
<organism evidence="7">
    <name type="scientific">freshwater metagenome</name>
    <dbReference type="NCBI Taxonomy" id="449393"/>
    <lineage>
        <taxon>unclassified sequences</taxon>
        <taxon>metagenomes</taxon>
        <taxon>ecological metagenomes</taxon>
    </lineage>
</organism>
<sequence length="309" mass="34049">MLIYIAGINGMVGSAIDLEARMQGHATHGKSSEELDLTDRLAVLKEMETLKPEVLIIAAAKVGGIGANSSMPVDFLSTNLQIQTNLLDAAHAAHVKQVLFLGSSCIYPKFAKQPIKESDLLTGELEPTNEPYAIAKIAGLKLVEAYRRQYGHHWISAMPTNLYGPRDNFNLETAHVLPALIHRFHRAKTNGINQVEIWGDGTPLREFLHVEDLARACMLLLNKFDEPIAINIGSGQEISIRDLASLISSVVGFTGEIHFNANRPNGTPRKLLDSTRISELGWKTQVALENGISSTYDWFLKNVKEELTS</sequence>
<dbReference type="GO" id="GO:0050577">
    <property type="term" value="F:GDP-L-fucose synthase activity"/>
    <property type="evidence" value="ECO:0007669"/>
    <property type="project" value="TreeGrafter"/>
</dbReference>
<evidence type="ECO:0000313" key="6">
    <source>
        <dbReference type="EMBL" id="CAB4711303.1"/>
    </source>
</evidence>
<dbReference type="HAMAP" id="MF_00956">
    <property type="entry name" value="GDP_fucose_synth"/>
    <property type="match status" value="1"/>
</dbReference>
<comment type="similarity">
    <text evidence="1">Belongs to the NAD(P)-dependent epimerase/dehydratase family. Fucose synthase subfamily.</text>
</comment>
<evidence type="ECO:0000256" key="4">
    <source>
        <dbReference type="ARBA" id="ARBA00023235"/>
    </source>
</evidence>
<dbReference type="InterPro" id="IPR001509">
    <property type="entry name" value="Epimerase_deHydtase"/>
</dbReference>
<dbReference type="Gene3D" id="3.90.25.10">
    <property type="entry name" value="UDP-galactose 4-epimerase, domain 1"/>
    <property type="match status" value="1"/>
</dbReference>
<dbReference type="PANTHER" id="PTHR43238:SF1">
    <property type="entry name" value="GDP-L-FUCOSE SYNTHASE"/>
    <property type="match status" value="1"/>
</dbReference>
<feature type="domain" description="NAD-dependent epimerase/dehydratase" evidence="5">
    <location>
        <begin position="3"/>
        <end position="233"/>
    </location>
</feature>
<dbReference type="Gene3D" id="3.40.50.720">
    <property type="entry name" value="NAD(P)-binding Rossmann-like Domain"/>
    <property type="match status" value="1"/>
</dbReference>
<evidence type="ECO:0000313" key="7">
    <source>
        <dbReference type="EMBL" id="CAB4971269.1"/>
    </source>
</evidence>
<dbReference type="InterPro" id="IPR036291">
    <property type="entry name" value="NAD(P)-bd_dom_sf"/>
</dbReference>
<dbReference type="AlphaFoldDB" id="A0A6J7LZ68"/>
<dbReference type="SUPFAM" id="SSF51735">
    <property type="entry name" value="NAD(P)-binding Rossmann-fold domains"/>
    <property type="match status" value="1"/>
</dbReference>
<keyword evidence="4" id="KW-0413">Isomerase</keyword>
<dbReference type="EMBL" id="CAFBRZ010000032">
    <property type="protein sequence ID" value="CAB5151476.1"/>
    <property type="molecule type" value="Genomic_DNA"/>
</dbReference>
<dbReference type="InterPro" id="IPR028614">
    <property type="entry name" value="GDP_fucose/colitose_synth"/>
</dbReference>
<name>A0A6J7LZ68_9ZZZZ</name>
<evidence type="ECO:0000256" key="3">
    <source>
        <dbReference type="ARBA" id="ARBA00023002"/>
    </source>
</evidence>
<keyword evidence="3" id="KW-0560">Oxidoreductase</keyword>
<evidence type="ECO:0000256" key="2">
    <source>
        <dbReference type="ARBA" id="ARBA00022857"/>
    </source>
</evidence>
<evidence type="ECO:0000256" key="1">
    <source>
        <dbReference type="ARBA" id="ARBA00005959"/>
    </source>
</evidence>
<evidence type="ECO:0000259" key="5">
    <source>
        <dbReference type="Pfam" id="PF01370"/>
    </source>
</evidence>
<protein>
    <submittedName>
        <fullName evidence="7">Unannotated protein</fullName>
    </submittedName>
</protein>